<sequence length="1149" mass="129886">MKILNIFFKNINSLEGEGRVYFDQGPIADSGVFAITGPNGSGKSSILDVITLALYGETFRFDRPAAHVMTKQTSDCFAQVEFALGENKYRSTWWTKLSDTSDQAVALLPKMTLTKLNGEELLLAETPNQVRHRIAELTGMDFHRFGKSIVLPQGDFAAFLHALDSERMDILEKISGTDLYADYRQQTENRFRQAQSNLSQLQQDLAGIPLLTPDTLEAAAHDLDDFKQQVAEFKQQQKHSQRQLADLQNIAELEDRQQRLLERQRNLSQKIGQYRQDLQRIADGQPALQFRAEIALLDGKQALIAQNQATLDAYQKELSLLQNQLEVHSNPLGLPVPDKSLSEQKQIVDTLKLSLSELKLELPRQRELAQSIQRQISDNQTALAEIDLWFQAHQRDAGLINDFPDVVRLRQLRAQRGELGGKQKTQATWAKNITASLNKNKTTLQTTREDLTDLQQRIEADQTSLREIAQGKSPEELQELRQEQQARVNDLQEMLSLATVTAKLSDRGLLSWLGIKKRTDLPPDVNELQARLDELSQELSREENIIKVLEQALRNEALIKKMAADRAKLIDGKPCYLCGSTNHPYVLKPPVFTDAKKALVDQRGKIQALKSSIDMASAKLKAAQKFDSQLSAKQQRLQQMHSQWIALANRLNVMRDGMDIENLSLQKHLFTQENEELTKLGNLVSQHSQLQRNIAKMSADISAKQAQLTKLSATVQDLETQWDNRPPEFDEIGQRYEKCLAEETALIEKLQAQLPMLGEKLPAKGKENALFDRLTARRQDYQVYLLRQEGLQKDIAALNQQLQACEDKIAHFQQQIADNTERLGYQKQMTLHIAIIEKQKLMVDQEQQLRILRIEHKTILQTLSDRLAGSAFTSVDQLRDTLNLIAREAEIRQQMDSELKNLAETEQQIPQLNATLESERAAASAQNLDEQAIGQTLKQINQSLDIAEQEVQGLENKLAKQTQYQERYRTLQTQIEAEQQLLAQAEAELKLINDNPAGFRRQIQQLMTDRLLSETNRILEQLSGRYYVRSGISEHGLALEIEDTKQKNALRLPQTLSGGESFVVSLALALALAEIANNGKAIDSLFLDEGFGNLDAESLYLAMSTLENLKTHGKIVGVISHVDGVKKRIKTQIELVKKPNGLSELKMVA</sequence>
<dbReference type="Pfam" id="PF13476">
    <property type="entry name" value="AAA_23"/>
    <property type="match status" value="1"/>
</dbReference>
<dbReference type="Gene3D" id="3.40.50.300">
    <property type="entry name" value="P-loop containing nucleotide triphosphate hydrolases"/>
    <property type="match status" value="2"/>
</dbReference>
<feature type="domain" description="Rad50/SbcC-type AAA" evidence="2">
    <location>
        <begin position="9"/>
        <end position="206"/>
    </location>
</feature>
<gene>
    <name evidence="3" type="ORF">NP590_00315</name>
</gene>
<dbReference type="Pfam" id="PF13558">
    <property type="entry name" value="SbcC_Walker_B"/>
    <property type="match status" value="1"/>
</dbReference>
<evidence type="ECO:0000313" key="4">
    <source>
        <dbReference type="Proteomes" id="UP001524499"/>
    </source>
</evidence>
<dbReference type="SUPFAM" id="SSF52540">
    <property type="entry name" value="P-loop containing nucleoside triphosphate hydrolases"/>
    <property type="match status" value="2"/>
</dbReference>
<feature type="coiled-coil region" evidence="1">
    <location>
        <begin position="525"/>
        <end position="552"/>
    </location>
</feature>
<organism evidence="3 4">
    <name type="scientific">Methylomonas subterranea</name>
    <dbReference type="NCBI Taxonomy" id="2952225"/>
    <lineage>
        <taxon>Bacteria</taxon>
        <taxon>Pseudomonadati</taxon>
        <taxon>Pseudomonadota</taxon>
        <taxon>Gammaproteobacteria</taxon>
        <taxon>Methylococcales</taxon>
        <taxon>Methylococcaceae</taxon>
        <taxon>Methylomonas</taxon>
    </lineage>
</organism>
<name>A0ABT1TCL8_9GAMM</name>
<feature type="coiled-coil region" evidence="1">
    <location>
        <begin position="788"/>
        <end position="822"/>
    </location>
</feature>
<comment type="caution">
    <text evidence="3">The sequence shown here is derived from an EMBL/GenBank/DDBJ whole genome shotgun (WGS) entry which is preliminary data.</text>
</comment>
<dbReference type="PANTHER" id="PTHR32114">
    <property type="entry name" value="ABC TRANSPORTER ABCH.3"/>
    <property type="match status" value="1"/>
</dbReference>
<accession>A0ABT1TCL8</accession>
<evidence type="ECO:0000259" key="2">
    <source>
        <dbReference type="Pfam" id="PF13476"/>
    </source>
</evidence>
<feature type="coiled-coil region" evidence="1">
    <location>
        <begin position="660"/>
        <end position="721"/>
    </location>
</feature>
<protein>
    <submittedName>
        <fullName evidence="3">AAA family ATPase</fullName>
    </submittedName>
</protein>
<feature type="coiled-coil region" evidence="1">
    <location>
        <begin position="184"/>
        <end position="270"/>
    </location>
</feature>
<evidence type="ECO:0000256" key="1">
    <source>
        <dbReference type="SAM" id="Coils"/>
    </source>
</evidence>
<keyword evidence="1" id="KW-0175">Coiled coil</keyword>
<proteinExistence type="predicted"/>
<dbReference type="PANTHER" id="PTHR32114:SF2">
    <property type="entry name" value="ABC TRANSPORTER ABCH.3"/>
    <property type="match status" value="1"/>
</dbReference>
<reference evidence="3 4" key="1">
    <citation type="submission" date="2022-07" db="EMBL/GenBank/DDBJ databases">
        <title>Methylomonas rivi sp. nov., Methylomonas rosea sp. nov., Methylomonas aureus sp. nov. and Methylomonas subterranea sp. nov., four novel methanotrophs isolated from a freshwater creek and the deep terrestrial subsurface.</title>
        <authorList>
            <person name="Abin C."/>
            <person name="Sankaranarayanan K."/>
            <person name="Garner C."/>
            <person name="Sindelar R."/>
            <person name="Kotary K."/>
            <person name="Garner R."/>
            <person name="Barclay S."/>
            <person name="Lawson P."/>
            <person name="Krumholz L."/>
        </authorList>
    </citation>
    <scope>NUCLEOTIDE SEQUENCE [LARGE SCALE GENOMIC DNA]</scope>
    <source>
        <strain evidence="3 4">SURF-2</strain>
    </source>
</reference>
<feature type="coiled-coil region" evidence="1">
    <location>
        <begin position="888"/>
        <end position="995"/>
    </location>
</feature>
<dbReference type="InterPro" id="IPR038729">
    <property type="entry name" value="Rad50/SbcC_AAA"/>
</dbReference>
<dbReference type="Proteomes" id="UP001524499">
    <property type="component" value="Unassembled WGS sequence"/>
</dbReference>
<dbReference type="InterPro" id="IPR027417">
    <property type="entry name" value="P-loop_NTPase"/>
</dbReference>
<evidence type="ECO:0000313" key="3">
    <source>
        <dbReference type="EMBL" id="MCQ8102529.1"/>
    </source>
</evidence>
<dbReference type="Gene3D" id="1.20.5.340">
    <property type="match status" value="1"/>
</dbReference>
<feature type="coiled-coil region" evidence="1">
    <location>
        <begin position="437"/>
        <end position="464"/>
    </location>
</feature>
<dbReference type="RefSeq" id="WP_256600141.1">
    <property type="nucleotide sequence ID" value="NZ_JANIBJ010000001.1"/>
</dbReference>
<keyword evidence="4" id="KW-1185">Reference proteome</keyword>
<dbReference type="EMBL" id="JANIBJ010000001">
    <property type="protein sequence ID" value="MCQ8102529.1"/>
    <property type="molecule type" value="Genomic_DNA"/>
</dbReference>
<feature type="coiled-coil region" evidence="1">
    <location>
        <begin position="304"/>
        <end position="375"/>
    </location>
</feature>